<dbReference type="OrthoDB" id="5329090at2"/>
<evidence type="ECO:0000313" key="2">
    <source>
        <dbReference type="Proteomes" id="UP000194265"/>
    </source>
</evidence>
<dbReference type="STRING" id="1660074.CVIC8964_1346"/>
<dbReference type="Proteomes" id="UP000194265">
    <property type="component" value="Chromosome"/>
</dbReference>
<sequence length="197" mass="22756">MKTYVLNELKQLTIITGDSFSGKTDLLNEISKETCEYSKFINFDTEVEIEITEEFKHWFKFIFGVDFTQSSKISYALKILSIGLSCKKGKLFIVENPETNLHPRAISKMGKFFTFLANNGVKVLIETNSRDIVNSICYEAYLKNINNCDVVFYNKTKDNIVKININENGKFVNNKYQLVKYPSGFFDANTEELWTLL</sequence>
<dbReference type="AlphaFoldDB" id="A0A1X9T2Q2"/>
<evidence type="ECO:0000313" key="1">
    <source>
        <dbReference type="EMBL" id="ARR02733.1"/>
    </source>
</evidence>
<protein>
    <submittedName>
        <fullName evidence="1">ATPase, AAA family</fullName>
    </submittedName>
</protein>
<dbReference type="EMBL" id="CP018791">
    <property type="protein sequence ID" value="ARR02733.1"/>
    <property type="molecule type" value="Genomic_DNA"/>
</dbReference>
<dbReference type="RefSeq" id="WP_086333979.1">
    <property type="nucleotide sequence ID" value="NZ_CP018791.1"/>
</dbReference>
<dbReference type="Gene3D" id="3.40.50.300">
    <property type="entry name" value="P-loop containing nucleotide triphosphate hydrolases"/>
    <property type="match status" value="1"/>
</dbReference>
<accession>A0A1X9T2Q2</accession>
<reference evidence="1 2" key="1">
    <citation type="journal article" date="2017" name="Genome Biol. Evol.">
        <title>Comparative Genomic Analysis Identifies a Campylobacter Clade Deficient in Selenium Metabolism.</title>
        <authorList>
            <person name="Miller W.G."/>
            <person name="Yee E."/>
            <person name="Lopes B.S."/>
            <person name="Chapman M.H."/>
            <person name="Huynh S."/>
            <person name="Bono J.L."/>
            <person name="Parker C.T."/>
            <person name="Strachan N.J.C."/>
            <person name="Forbes K.J."/>
        </authorList>
    </citation>
    <scope>NUCLEOTIDE SEQUENCE [LARGE SCALE GENOMIC DNA]</scope>
    <source>
        <strain evidence="1 2">RM8964</strain>
    </source>
</reference>
<organism evidence="1 2">
    <name type="scientific">Campylobacter vicugnae</name>
    <dbReference type="NCBI Taxonomy" id="1660076"/>
    <lineage>
        <taxon>Bacteria</taxon>
        <taxon>Pseudomonadati</taxon>
        <taxon>Campylobacterota</taxon>
        <taxon>Epsilonproteobacteria</taxon>
        <taxon>Campylobacterales</taxon>
        <taxon>Campylobacteraceae</taxon>
        <taxon>Campylobacter</taxon>
    </lineage>
</organism>
<gene>
    <name evidence="1" type="ORF">CVIC8964_1346</name>
</gene>
<dbReference type="InterPro" id="IPR027417">
    <property type="entry name" value="P-loop_NTPase"/>
</dbReference>
<proteinExistence type="predicted"/>
<dbReference type="SUPFAM" id="SSF52540">
    <property type="entry name" value="P-loop containing nucleoside triphosphate hydrolases"/>
    <property type="match status" value="1"/>
</dbReference>
<name>A0A1X9T2Q2_9BACT</name>